<reference evidence="2 3" key="1">
    <citation type="journal article" date="2020" name="Cell Host Microbe">
        <title>Functional and Genomic Variation between Human-Derived Isolates of Lachnospiraceae Reveals Inter- and Intra-Species Diversity.</title>
        <authorList>
            <person name="Sorbara M.T."/>
            <person name="Littmann E.R."/>
            <person name="Fontana E."/>
            <person name="Moody T.U."/>
            <person name="Kohout C.E."/>
            <person name="Gjonbalaj M."/>
            <person name="Eaton V."/>
            <person name="Seok R."/>
            <person name="Leiner I.M."/>
            <person name="Pamer E.G."/>
        </authorList>
    </citation>
    <scope>NUCLEOTIDE SEQUENCE [LARGE SCALE GENOMIC DNA]</scope>
    <source>
        <strain evidence="2 3">MSK.17.74</strain>
    </source>
</reference>
<dbReference type="InterPro" id="IPR036457">
    <property type="entry name" value="PPM-type-like_dom_sf"/>
</dbReference>
<dbReference type="CDD" id="cd00143">
    <property type="entry name" value="PP2Cc"/>
    <property type="match status" value="1"/>
</dbReference>
<keyword evidence="3" id="KW-1185">Reference proteome</keyword>
<dbReference type="SUPFAM" id="SSF81606">
    <property type="entry name" value="PP2C-like"/>
    <property type="match status" value="1"/>
</dbReference>
<protein>
    <submittedName>
        <fullName evidence="2">Serine/threonine-protein phosphatase</fullName>
    </submittedName>
</protein>
<evidence type="ECO:0000259" key="1">
    <source>
        <dbReference type="PROSITE" id="PS51746"/>
    </source>
</evidence>
<dbReference type="PROSITE" id="PS51746">
    <property type="entry name" value="PPM_2"/>
    <property type="match status" value="1"/>
</dbReference>
<evidence type="ECO:0000313" key="3">
    <source>
        <dbReference type="Proteomes" id="UP001644719"/>
    </source>
</evidence>
<dbReference type="EMBL" id="JAAITS010000044">
    <property type="protein sequence ID" value="NSG86595.1"/>
    <property type="molecule type" value="Genomic_DNA"/>
</dbReference>
<evidence type="ECO:0000313" key="2">
    <source>
        <dbReference type="EMBL" id="NSG86595.1"/>
    </source>
</evidence>
<dbReference type="PANTHER" id="PTHR47992">
    <property type="entry name" value="PROTEIN PHOSPHATASE"/>
    <property type="match status" value="1"/>
</dbReference>
<feature type="domain" description="PPM-type phosphatase" evidence="1">
    <location>
        <begin position="6"/>
        <end position="251"/>
    </location>
</feature>
<proteinExistence type="predicted"/>
<dbReference type="Pfam" id="PF13672">
    <property type="entry name" value="PP2C_2"/>
    <property type="match status" value="1"/>
</dbReference>
<dbReference type="RefSeq" id="WP_173770108.1">
    <property type="nucleotide sequence ID" value="NZ_JAAIPU010000024.1"/>
</dbReference>
<dbReference type="InterPro" id="IPR001932">
    <property type="entry name" value="PPM-type_phosphatase-like_dom"/>
</dbReference>
<dbReference type="Proteomes" id="UP001644719">
    <property type="component" value="Unassembled WGS sequence"/>
</dbReference>
<dbReference type="SMART" id="SM00332">
    <property type="entry name" value="PP2Cc"/>
    <property type="match status" value="1"/>
</dbReference>
<dbReference type="Gene3D" id="3.60.40.10">
    <property type="entry name" value="PPM-type phosphatase domain"/>
    <property type="match status" value="1"/>
</dbReference>
<name>A0ABX2HBN4_9FIRM</name>
<accession>A0ABX2HBN4</accession>
<gene>
    <name evidence="2" type="ORF">G5B17_14540</name>
</gene>
<sequence length="267" mass="30396">MTYHIDYAYTCHAGKVRPNNEDNFWCCGEYLPVSNHGTEEIRTGLRLRESLPVMSVFDGMGGESQGEMAAWLASDSLEHFYRENKGMLRKAPELFLTEACKNMNQAVCDYGREQRISAMGTTMAMIAFGKKEAYICNLGDSRIYRFSKGNFSQISRDHVLKSCRFGKAPLTQFLGVEETEMKLEPAIAAVPYQDRDRYLLCSDGVTDMLSDREIEEIMKLEDSIRDIAHALLTRVLDKGARDNTTIILCEVRADNRPFKTWLLQKKG</sequence>
<organism evidence="2 3">
    <name type="scientific">Blautia faecis</name>
    <dbReference type="NCBI Taxonomy" id="871665"/>
    <lineage>
        <taxon>Bacteria</taxon>
        <taxon>Bacillati</taxon>
        <taxon>Bacillota</taxon>
        <taxon>Clostridia</taxon>
        <taxon>Lachnospirales</taxon>
        <taxon>Lachnospiraceae</taxon>
        <taxon>Blautia</taxon>
    </lineage>
</organism>
<dbReference type="SMART" id="SM00331">
    <property type="entry name" value="PP2C_SIG"/>
    <property type="match status" value="1"/>
</dbReference>
<dbReference type="InterPro" id="IPR015655">
    <property type="entry name" value="PP2C"/>
</dbReference>
<comment type="caution">
    <text evidence="2">The sequence shown here is derived from an EMBL/GenBank/DDBJ whole genome shotgun (WGS) entry which is preliminary data.</text>
</comment>